<dbReference type="FunFam" id="2.170.130.10:FF:000001">
    <property type="entry name" value="Catecholate siderophore TonB-dependent receptor"/>
    <property type="match status" value="1"/>
</dbReference>
<dbReference type="CDD" id="cd01347">
    <property type="entry name" value="ligand_gated_channel"/>
    <property type="match status" value="1"/>
</dbReference>
<evidence type="ECO:0000259" key="17">
    <source>
        <dbReference type="Pfam" id="PF07715"/>
    </source>
</evidence>
<dbReference type="NCBIfam" id="TIGR01783">
    <property type="entry name" value="TonB-siderophor"/>
    <property type="match status" value="1"/>
</dbReference>
<sequence>MSKIKGWIFLHKQNLWLLPSLIGYILNFAISQPVVAQVESDNKKLTTHIPQLSEVKFPATNIKGLLSQSSIPTNRLSQEDVTQVTRVQANPTDKGVEVILQTTQGEQLQITNRSQGNNFIVDIPKAQLRLPTGDAFTFRSQQPVEGITEITVTNLDANTIRVTVTGEAGLPTVELFDGDEGLIFSVAGAVTSAQQPETSPQQQPEQPTRETQPETPSAESDEPIELVVTGEQDSYRVPNATTATRTDTPLRDIPQSIQVIPQQVIQDQQATRLVEVLKNAPGVVLGSRSPRDPLNIINIRGFNASNDILINGLPDPTTSEVGFGANIERVEVLKGPASVLFGQGGLGGKVNMVTKQPLPDPFYAVDASVGSYNLYRGAIDLSGPLNDSKTVLYRLNASAQTRESFIDFYGHRDYLVAPSLAFQLGDRTKLTLAAEYGLSEGTYDFGIPPRGSVLPNLNGRIPRNRFVSEPDFNQVSNEVFRIGYDLEHRFSDNWQARSVFRASLFRLRRDTVFPLALQSDGRTLNRGQEVGTKYDANTYNLDNYVVGNFATGSIKHQIVAGFNLRRTDTDYKAALDFNYTPLNIFNPVYGRTPIEQNFERFINKDRVQQLGIYLQDQITLAENLKLLLGGRFDIANQKYQEPFEQIDDFKQTEAFSPRVGIVYQPIQPISLYASYSRSFNYSTSSGFAPAEAEPERGTQYEIGVKADITDRLAATLAFYDLTRSNLPTSDLDNPFRSILVGEQRSRGIEFDISGEILRGWNVIAGYAFTNAEITEDKDFPIGNQLNNVPKHALNLWTTYELQSGDLKGLGFGLGVFYYGDRQGDLENTFVLPGYTRTDASIFYKRDNFRAALNIQNLFDVDYFVSAQNRNRVLPGDPLTVQGTISWEF</sequence>
<dbReference type="InterPro" id="IPR000531">
    <property type="entry name" value="Beta-barrel_TonB"/>
</dbReference>
<dbReference type="Gene3D" id="2.40.170.20">
    <property type="entry name" value="TonB-dependent receptor, beta-barrel domain"/>
    <property type="match status" value="1"/>
</dbReference>
<dbReference type="GO" id="GO:0009279">
    <property type="term" value="C:cell outer membrane"/>
    <property type="evidence" value="ECO:0007669"/>
    <property type="project" value="UniProtKB-SubCell"/>
</dbReference>
<keyword evidence="5" id="KW-0410">Iron transport</keyword>
<dbReference type="EMBL" id="VJXY01000035">
    <property type="protein sequence ID" value="MBD6619068.1"/>
    <property type="molecule type" value="Genomic_DNA"/>
</dbReference>
<keyword evidence="7" id="KW-0732">Signal</keyword>
<protein>
    <submittedName>
        <fullName evidence="19">TonB-dependent receptor</fullName>
    </submittedName>
</protein>
<evidence type="ECO:0000256" key="9">
    <source>
        <dbReference type="ARBA" id="ARBA00023065"/>
    </source>
</evidence>
<feature type="domain" description="TonB-dependent receptor plug" evidence="17">
    <location>
        <begin position="250"/>
        <end position="348"/>
    </location>
</feature>
<reference evidence="19" key="1">
    <citation type="submission" date="2019-07" db="EMBL/GenBank/DDBJ databases">
        <title>Toxilogical consequences of a new and cryptic species of cyanobacteria (Komarekiella delphini-convector) recovered from the epidermis of a bottlenose dolphin and 1500 ft. in the air.</title>
        <authorList>
            <person name="Brown A.O."/>
            <person name="Dvorak P."/>
            <person name="Villanueva C.D."/>
            <person name="Foss A.J."/>
            <person name="Garvey A.D."/>
            <person name="Gibson Q.A."/>
            <person name="Johansen J.R."/>
            <person name="Casamatta D.A."/>
        </authorList>
    </citation>
    <scope>NUCLEOTIDE SEQUENCE</scope>
    <source>
        <strain evidence="19">SJRDD-AB1</strain>
    </source>
</reference>
<dbReference type="GO" id="GO:0038023">
    <property type="term" value="F:signaling receptor activity"/>
    <property type="evidence" value="ECO:0007669"/>
    <property type="project" value="InterPro"/>
</dbReference>
<proteinExistence type="inferred from homology"/>
<organism evidence="19 20">
    <name type="scientific">Komarekiella delphini-convector SJRDD-AB1</name>
    <dbReference type="NCBI Taxonomy" id="2593771"/>
    <lineage>
        <taxon>Bacteria</taxon>
        <taxon>Bacillati</taxon>
        <taxon>Cyanobacteriota</taxon>
        <taxon>Cyanophyceae</taxon>
        <taxon>Nostocales</taxon>
        <taxon>Nostocaceae</taxon>
        <taxon>Komarekiella</taxon>
        <taxon>Komarekiella delphini-convector</taxon>
    </lineage>
</organism>
<dbReference type="SUPFAM" id="SSF56935">
    <property type="entry name" value="Porins"/>
    <property type="match status" value="1"/>
</dbReference>
<evidence type="ECO:0000256" key="5">
    <source>
        <dbReference type="ARBA" id="ARBA00022496"/>
    </source>
</evidence>
<dbReference type="Pfam" id="PF07715">
    <property type="entry name" value="Plug"/>
    <property type="match status" value="1"/>
</dbReference>
<keyword evidence="8" id="KW-0408">Iron</keyword>
<comment type="caution">
    <text evidence="19">The sequence shown here is derived from an EMBL/GenBank/DDBJ whole genome shotgun (WGS) entry which is preliminary data.</text>
</comment>
<keyword evidence="6 13" id="KW-0812">Transmembrane</keyword>
<dbReference type="InterPro" id="IPR036942">
    <property type="entry name" value="Beta-barrel_TonB_sf"/>
</dbReference>
<evidence type="ECO:0000256" key="10">
    <source>
        <dbReference type="ARBA" id="ARBA00023077"/>
    </source>
</evidence>
<evidence type="ECO:0000256" key="1">
    <source>
        <dbReference type="ARBA" id="ARBA00004571"/>
    </source>
</evidence>
<dbReference type="InterPro" id="IPR010105">
    <property type="entry name" value="TonB_sidphr_rcpt"/>
</dbReference>
<dbReference type="GO" id="GO:0015344">
    <property type="term" value="F:siderophore uptake transmembrane transporter activity"/>
    <property type="evidence" value="ECO:0007669"/>
    <property type="project" value="TreeGrafter"/>
</dbReference>
<evidence type="ECO:0000256" key="6">
    <source>
        <dbReference type="ARBA" id="ARBA00022692"/>
    </source>
</evidence>
<evidence type="ECO:0000313" key="20">
    <source>
        <dbReference type="Proteomes" id="UP001165986"/>
    </source>
</evidence>
<evidence type="ECO:0000313" key="19">
    <source>
        <dbReference type="EMBL" id="MBD6619068.1"/>
    </source>
</evidence>
<dbReference type="InterPro" id="IPR012910">
    <property type="entry name" value="Plug_dom"/>
</dbReference>
<comment type="similarity">
    <text evidence="2 13 14">Belongs to the TonB-dependent receptor family.</text>
</comment>
<evidence type="ECO:0000259" key="16">
    <source>
        <dbReference type="Pfam" id="PF00593"/>
    </source>
</evidence>
<keyword evidence="9" id="KW-0406">Ion transport</keyword>
<evidence type="ECO:0000256" key="4">
    <source>
        <dbReference type="ARBA" id="ARBA00022452"/>
    </source>
</evidence>
<feature type="region of interest" description="Disordered" evidence="15">
    <location>
        <begin position="190"/>
        <end position="223"/>
    </location>
</feature>
<evidence type="ECO:0000256" key="7">
    <source>
        <dbReference type="ARBA" id="ARBA00022729"/>
    </source>
</evidence>
<keyword evidence="3 13" id="KW-0813">Transport</keyword>
<evidence type="ECO:0000256" key="13">
    <source>
        <dbReference type="PROSITE-ProRule" id="PRU01360"/>
    </source>
</evidence>
<dbReference type="InterPro" id="IPR039426">
    <property type="entry name" value="TonB-dep_rcpt-like"/>
</dbReference>
<keyword evidence="11 13" id="KW-0472">Membrane</keyword>
<feature type="domain" description="AMIN" evidence="18">
    <location>
        <begin position="87"/>
        <end position="185"/>
    </location>
</feature>
<dbReference type="Proteomes" id="UP001165986">
    <property type="component" value="Unassembled WGS sequence"/>
</dbReference>
<dbReference type="InterPro" id="IPR037066">
    <property type="entry name" value="Plug_dom_sf"/>
</dbReference>
<evidence type="ECO:0000256" key="8">
    <source>
        <dbReference type="ARBA" id="ARBA00023004"/>
    </source>
</evidence>
<dbReference type="PROSITE" id="PS52016">
    <property type="entry name" value="TONB_DEPENDENT_REC_3"/>
    <property type="match status" value="1"/>
</dbReference>
<dbReference type="Pfam" id="PF11741">
    <property type="entry name" value="AMIN"/>
    <property type="match status" value="1"/>
</dbReference>
<feature type="compositionally biased region" description="Low complexity" evidence="15">
    <location>
        <begin position="194"/>
        <end position="206"/>
    </location>
</feature>
<keyword evidence="10 14" id="KW-0798">TonB box</keyword>
<evidence type="ECO:0000259" key="18">
    <source>
        <dbReference type="Pfam" id="PF11741"/>
    </source>
</evidence>
<dbReference type="PANTHER" id="PTHR32552:SF68">
    <property type="entry name" value="FERRICHROME OUTER MEMBRANE TRANSPORTER_PHAGE RECEPTOR"/>
    <property type="match status" value="1"/>
</dbReference>
<evidence type="ECO:0000256" key="3">
    <source>
        <dbReference type="ARBA" id="ARBA00022448"/>
    </source>
</evidence>
<dbReference type="Gene3D" id="2.170.130.10">
    <property type="entry name" value="TonB-dependent receptor, plug domain"/>
    <property type="match status" value="1"/>
</dbReference>
<keyword evidence="12 13" id="KW-0998">Cell outer membrane</keyword>
<dbReference type="GO" id="GO:0015891">
    <property type="term" value="P:siderophore transport"/>
    <property type="evidence" value="ECO:0007669"/>
    <property type="project" value="InterPro"/>
</dbReference>
<evidence type="ECO:0000256" key="14">
    <source>
        <dbReference type="RuleBase" id="RU003357"/>
    </source>
</evidence>
<keyword evidence="4 13" id="KW-1134">Transmembrane beta strand</keyword>
<comment type="subcellular location">
    <subcellularLocation>
        <location evidence="1 13">Cell outer membrane</location>
        <topology evidence="1 13">Multi-pass membrane protein</topology>
    </subcellularLocation>
</comment>
<evidence type="ECO:0000256" key="15">
    <source>
        <dbReference type="SAM" id="MobiDB-lite"/>
    </source>
</evidence>
<evidence type="ECO:0000256" key="2">
    <source>
        <dbReference type="ARBA" id="ARBA00009810"/>
    </source>
</evidence>
<gene>
    <name evidence="19" type="ORF">FNW02_25400</name>
</gene>
<dbReference type="AlphaFoldDB" id="A0AA40T153"/>
<keyword evidence="20" id="KW-1185">Reference proteome</keyword>
<evidence type="ECO:0000256" key="12">
    <source>
        <dbReference type="ARBA" id="ARBA00023237"/>
    </source>
</evidence>
<dbReference type="InterPro" id="IPR021731">
    <property type="entry name" value="AMIN_dom"/>
</dbReference>
<dbReference type="FunFam" id="2.40.170.20:FF:000005">
    <property type="entry name" value="TonB-dependent siderophore receptor"/>
    <property type="match status" value="1"/>
</dbReference>
<accession>A0AA40T153</accession>
<dbReference type="Pfam" id="PF00593">
    <property type="entry name" value="TonB_dep_Rec_b-barrel"/>
    <property type="match status" value="1"/>
</dbReference>
<dbReference type="RefSeq" id="WP_191760267.1">
    <property type="nucleotide sequence ID" value="NZ_VJXY01000035.1"/>
</dbReference>
<evidence type="ECO:0000256" key="11">
    <source>
        <dbReference type="ARBA" id="ARBA00023136"/>
    </source>
</evidence>
<dbReference type="PANTHER" id="PTHR32552">
    <property type="entry name" value="FERRICHROME IRON RECEPTOR-RELATED"/>
    <property type="match status" value="1"/>
</dbReference>
<keyword evidence="19" id="KW-0675">Receptor</keyword>
<feature type="domain" description="TonB-dependent receptor-like beta-barrel" evidence="16">
    <location>
        <begin position="423"/>
        <end position="857"/>
    </location>
</feature>
<name>A0AA40T153_9NOST</name>